<proteinExistence type="inferred from homology"/>
<dbReference type="Proteomes" id="UP000078407">
    <property type="component" value="Unassembled WGS sequence"/>
</dbReference>
<dbReference type="SUPFAM" id="SSF49584">
    <property type="entry name" value="Periplasmic chaperone C-domain"/>
    <property type="match status" value="1"/>
</dbReference>
<feature type="signal peptide" evidence="6">
    <location>
        <begin position="1"/>
        <end position="29"/>
    </location>
</feature>
<sequence length="237" mass="25915">MFSPSKLSRAVMLSLPLFFAATHMTPTIAAGLVPETSLLLIEESENGGTINLTNTDSLPNLLYTTINDLPDDKGTHLTVTQPVVRVEPGQTQQLRFILRTDAPLTTEHLKRVVFEGIPPKDPSKNMKIGFNLRQDIPVLIHPKNLPVVKDAWTLLKWSTAGNTLTVKNPSPYVVRMGQGVETLPSSSRAKLAKSYILPGETMTATLNKSPGSDNQLKFTPASRYGIDVPSYTAPLNK</sequence>
<dbReference type="Pfam" id="PF02753">
    <property type="entry name" value="PapD_C"/>
    <property type="match status" value="1"/>
</dbReference>
<keyword evidence="4" id="KW-0574">Periplasm</keyword>
<organism evidence="9 10">
    <name type="scientific">Buttiauxella ferragutiae ATCC 51602</name>
    <dbReference type="NCBI Taxonomy" id="1354252"/>
    <lineage>
        <taxon>Bacteria</taxon>
        <taxon>Pseudomonadati</taxon>
        <taxon>Pseudomonadota</taxon>
        <taxon>Gammaproteobacteria</taxon>
        <taxon>Enterobacterales</taxon>
        <taxon>Enterobacteriaceae</taxon>
        <taxon>Buttiauxella</taxon>
    </lineage>
</organism>
<keyword evidence="10" id="KW-1185">Reference proteome</keyword>
<evidence type="ECO:0000256" key="3">
    <source>
        <dbReference type="ARBA" id="ARBA00022729"/>
    </source>
</evidence>
<dbReference type="RefSeq" id="WP_064547698.1">
    <property type="nucleotide sequence ID" value="NZ_LXEQ01000054.1"/>
</dbReference>
<dbReference type="InterPro" id="IPR013783">
    <property type="entry name" value="Ig-like_fold"/>
</dbReference>
<dbReference type="PANTHER" id="PTHR30251:SF3">
    <property type="entry name" value="FIMBRIAL CHAPARONE PROTEIN"/>
    <property type="match status" value="1"/>
</dbReference>
<dbReference type="InterPro" id="IPR016148">
    <property type="entry name" value="Pili_assmbl_chaperone_C"/>
</dbReference>
<evidence type="ECO:0000259" key="8">
    <source>
        <dbReference type="Pfam" id="PF02753"/>
    </source>
</evidence>
<dbReference type="EMBL" id="LXEQ01000054">
    <property type="protein sequence ID" value="OAT25418.1"/>
    <property type="molecule type" value="Genomic_DNA"/>
</dbReference>
<evidence type="ECO:0000256" key="1">
    <source>
        <dbReference type="ARBA" id="ARBA00004418"/>
    </source>
</evidence>
<dbReference type="InterPro" id="IPR001829">
    <property type="entry name" value="Pili_assmbl_chaperone_bac"/>
</dbReference>
<dbReference type="InterPro" id="IPR008962">
    <property type="entry name" value="PapD-like_sf"/>
</dbReference>
<evidence type="ECO:0000259" key="7">
    <source>
        <dbReference type="Pfam" id="PF00345"/>
    </source>
</evidence>
<keyword evidence="3 6" id="KW-0732">Signal</keyword>
<protein>
    <submittedName>
        <fullName evidence="9">Beta-fimbriae chaperone protein</fullName>
    </submittedName>
</protein>
<dbReference type="Pfam" id="PF00345">
    <property type="entry name" value="PapD_N"/>
    <property type="match status" value="1"/>
</dbReference>
<keyword evidence="5" id="KW-0143">Chaperone</keyword>
<dbReference type="PANTHER" id="PTHR30251">
    <property type="entry name" value="PILUS ASSEMBLY CHAPERONE"/>
    <property type="match status" value="1"/>
</dbReference>
<evidence type="ECO:0000256" key="6">
    <source>
        <dbReference type="SAM" id="SignalP"/>
    </source>
</evidence>
<dbReference type="InterPro" id="IPR036316">
    <property type="entry name" value="Pili_assmbl_chap_C_dom_sf"/>
</dbReference>
<accession>A0ABX2W425</accession>
<dbReference type="InterPro" id="IPR016147">
    <property type="entry name" value="Pili_assmbl_chaperone_N"/>
</dbReference>
<feature type="domain" description="Pili assembly chaperone C-terminal" evidence="8">
    <location>
        <begin position="166"/>
        <end position="227"/>
    </location>
</feature>
<feature type="domain" description="Pili assembly chaperone N-terminal" evidence="7">
    <location>
        <begin position="31"/>
        <end position="145"/>
    </location>
</feature>
<evidence type="ECO:0000313" key="9">
    <source>
        <dbReference type="EMBL" id="OAT25418.1"/>
    </source>
</evidence>
<dbReference type="SUPFAM" id="SSF49354">
    <property type="entry name" value="PapD-like"/>
    <property type="match status" value="1"/>
</dbReference>
<dbReference type="Gene3D" id="2.60.40.10">
    <property type="entry name" value="Immunoglobulins"/>
    <property type="match status" value="2"/>
</dbReference>
<feature type="chain" id="PRO_5047426343" evidence="6">
    <location>
        <begin position="30"/>
        <end position="237"/>
    </location>
</feature>
<comment type="caution">
    <text evidence="9">The sequence shown here is derived from an EMBL/GenBank/DDBJ whole genome shotgun (WGS) entry which is preliminary data.</text>
</comment>
<evidence type="ECO:0000256" key="5">
    <source>
        <dbReference type="ARBA" id="ARBA00023186"/>
    </source>
</evidence>
<gene>
    <name evidence="9" type="ORF">M976_03762</name>
</gene>
<evidence type="ECO:0000313" key="10">
    <source>
        <dbReference type="Proteomes" id="UP000078407"/>
    </source>
</evidence>
<comment type="similarity">
    <text evidence="2">Belongs to the periplasmic pilus chaperone family.</text>
</comment>
<evidence type="ECO:0000256" key="2">
    <source>
        <dbReference type="ARBA" id="ARBA00007399"/>
    </source>
</evidence>
<comment type="subcellular location">
    <subcellularLocation>
        <location evidence="1">Periplasm</location>
    </subcellularLocation>
</comment>
<name>A0ABX2W425_9ENTR</name>
<dbReference type="NCBIfam" id="NF007392">
    <property type="entry name" value="PRK09918.1"/>
    <property type="match status" value="1"/>
</dbReference>
<reference evidence="9 10" key="1">
    <citation type="submission" date="2016-04" db="EMBL/GenBank/DDBJ databases">
        <title>ATOL: Assembling a taxonomically balanced genome-scale reconstruction of the evolutionary history of the Enterobacteriaceae.</title>
        <authorList>
            <person name="Plunkett G.III."/>
            <person name="Neeno-Eckwall E.C."/>
            <person name="Glasner J.D."/>
            <person name="Perna N.T."/>
        </authorList>
    </citation>
    <scope>NUCLEOTIDE SEQUENCE [LARGE SCALE GENOMIC DNA]</scope>
    <source>
        <strain evidence="9 10">ATCC 51602</strain>
    </source>
</reference>
<evidence type="ECO:0000256" key="4">
    <source>
        <dbReference type="ARBA" id="ARBA00022764"/>
    </source>
</evidence>
<dbReference type="PRINTS" id="PR00969">
    <property type="entry name" value="CHAPERONPILI"/>
</dbReference>
<dbReference type="InterPro" id="IPR050643">
    <property type="entry name" value="Periplasmic_pilus_chap"/>
</dbReference>